<reference evidence="2" key="1">
    <citation type="submission" date="2021-01" db="EMBL/GenBank/DDBJ databases">
        <authorList>
            <person name="Corre E."/>
            <person name="Pelletier E."/>
            <person name="Niang G."/>
            <person name="Scheremetjew M."/>
            <person name="Finn R."/>
            <person name="Kale V."/>
            <person name="Holt S."/>
            <person name="Cochrane G."/>
            <person name="Meng A."/>
            <person name="Brown T."/>
            <person name="Cohen L."/>
        </authorList>
    </citation>
    <scope>NUCLEOTIDE SEQUENCE</scope>
    <source>
        <strain evidence="2">CCMP125</strain>
    </source>
</reference>
<protein>
    <recommendedName>
        <fullName evidence="1">Rad60/SUMO-like domain-containing protein</fullName>
    </recommendedName>
</protein>
<feature type="domain" description="Rad60/SUMO-like" evidence="1">
    <location>
        <begin position="162"/>
        <end position="224"/>
    </location>
</feature>
<name>A0A7S2YHC3_9STRA</name>
<evidence type="ECO:0000313" key="2">
    <source>
        <dbReference type="EMBL" id="CAD9976790.1"/>
    </source>
</evidence>
<dbReference type="InterPro" id="IPR022617">
    <property type="entry name" value="Rad60/SUMO-like_dom"/>
</dbReference>
<gene>
    <name evidence="2" type="ORF">APAL1065_LOCUS16913</name>
</gene>
<sequence length="227" mass="24260">MASMGLAVPAHYDGISAYQAPQPKLVHLRVDAVIRVLGQSGDEGQKKSVKLTMKPQENFGDLKPRLLEALGLCTGDKKSGAQCNFRYEDNGRDAVVYDSATPGFFGMEVADAGISSSAAPVSRLRANILLSGGAASSSSSASAAPKQDWGPILTFSARTTTSEQAYQIKLGTKQPFSYFVESLRKQISNAPLASQIVLKFDGEKLNLNHTPAKCDMEDEDMIEVSGV</sequence>
<dbReference type="EMBL" id="HBHT01025191">
    <property type="protein sequence ID" value="CAD9976790.1"/>
    <property type="molecule type" value="Transcribed_RNA"/>
</dbReference>
<dbReference type="AlphaFoldDB" id="A0A7S2YHC3"/>
<accession>A0A7S2YHC3</accession>
<organism evidence="2">
    <name type="scientific">Entomoneis paludosa</name>
    <dbReference type="NCBI Taxonomy" id="265537"/>
    <lineage>
        <taxon>Eukaryota</taxon>
        <taxon>Sar</taxon>
        <taxon>Stramenopiles</taxon>
        <taxon>Ochrophyta</taxon>
        <taxon>Bacillariophyta</taxon>
        <taxon>Bacillariophyceae</taxon>
        <taxon>Bacillariophycidae</taxon>
        <taxon>Entomoneidaceae</taxon>
        <taxon>Entomoneis</taxon>
    </lineage>
</organism>
<proteinExistence type="predicted"/>
<dbReference type="InterPro" id="IPR029071">
    <property type="entry name" value="Ubiquitin-like_domsf"/>
</dbReference>
<evidence type="ECO:0000259" key="1">
    <source>
        <dbReference type="Pfam" id="PF11976"/>
    </source>
</evidence>
<dbReference type="Pfam" id="PF11976">
    <property type="entry name" value="Rad60-SLD"/>
    <property type="match status" value="1"/>
</dbReference>
<dbReference type="SUPFAM" id="SSF54236">
    <property type="entry name" value="Ubiquitin-like"/>
    <property type="match status" value="1"/>
</dbReference>
<dbReference type="Gene3D" id="3.10.20.90">
    <property type="entry name" value="Phosphatidylinositol 3-kinase Catalytic Subunit, Chain A, domain 1"/>
    <property type="match status" value="1"/>
</dbReference>